<dbReference type="Gene3D" id="1.25.40.20">
    <property type="entry name" value="Ankyrin repeat-containing domain"/>
    <property type="match status" value="1"/>
</dbReference>
<reference evidence="4 5" key="1">
    <citation type="submission" date="2020-06" db="EMBL/GenBank/DDBJ databases">
        <authorList>
            <person name="Li R."/>
            <person name="Bekaert M."/>
        </authorList>
    </citation>
    <scope>NUCLEOTIDE SEQUENCE [LARGE SCALE GENOMIC DNA]</scope>
    <source>
        <strain evidence="5">wild</strain>
    </source>
</reference>
<dbReference type="InterPro" id="IPR011990">
    <property type="entry name" value="TPR-like_helical_dom_sf"/>
</dbReference>
<evidence type="ECO:0000313" key="5">
    <source>
        <dbReference type="Proteomes" id="UP000507470"/>
    </source>
</evidence>
<feature type="repeat" description="ANK" evidence="3">
    <location>
        <begin position="296"/>
        <end position="334"/>
    </location>
</feature>
<evidence type="ECO:0000256" key="1">
    <source>
        <dbReference type="ARBA" id="ARBA00022737"/>
    </source>
</evidence>
<evidence type="ECO:0000256" key="2">
    <source>
        <dbReference type="ARBA" id="ARBA00022803"/>
    </source>
</evidence>
<organism evidence="4 5">
    <name type="scientific">Mytilus coruscus</name>
    <name type="common">Sea mussel</name>
    <dbReference type="NCBI Taxonomy" id="42192"/>
    <lineage>
        <taxon>Eukaryota</taxon>
        <taxon>Metazoa</taxon>
        <taxon>Spiralia</taxon>
        <taxon>Lophotrochozoa</taxon>
        <taxon>Mollusca</taxon>
        <taxon>Bivalvia</taxon>
        <taxon>Autobranchia</taxon>
        <taxon>Pteriomorphia</taxon>
        <taxon>Mytilida</taxon>
        <taxon>Mytiloidea</taxon>
        <taxon>Mytilidae</taxon>
        <taxon>Mytilinae</taxon>
        <taxon>Mytilus</taxon>
    </lineage>
</organism>
<dbReference type="PROSITE" id="PS50088">
    <property type="entry name" value="ANK_REPEAT"/>
    <property type="match status" value="1"/>
</dbReference>
<dbReference type="SUPFAM" id="SSF48452">
    <property type="entry name" value="TPR-like"/>
    <property type="match status" value="1"/>
</dbReference>
<dbReference type="EMBL" id="CACVKT020000963">
    <property type="protein sequence ID" value="CAC5364292.1"/>
    <property type="molecule type" value="Genomic_DNA"/>
</dbReference>
<protein>
    <submittedName>
        <fullName evidence="4">Uncharacterized protein</fullName>
    </submittedName>
</protein>
<dbReference type="PANTHER" id="PTHR22904">
    <property type="entry name" value="TPR REPEAT CONTAINING PROTEIN"/>
    <property type="match status" value="1"/>
</dbReference>
<dbReference type="GO" id="GO:0051879">
    <property type="term" value="F:Hsp90 protein binding"/>
    <property type="evidence" value="ECO:0007669"/>
    <property type="project" value="TreeGrafter"/>
</dbReference>
<dbReference type="Gene3D" id="1.25.40.10">
    <property type="entry name" value="Tetratricopeptide repeat domain"/>
    <property type="match status" value="1"/>
</dbReference>
<dbReference type="OrthoDB" id="6161681at2759"/>
<dbReference type="PANTHER" id="PTHR22904:SF523">
    <property type="entry name" value="STRESS-INDUCED-PHOSPHOPROTEIN 1"/>
    <property type="match status" value="1"/>
</dbReference>
<sequence length="387" mass="43566">MAYHQGPPLGILGFDEIEKVRINGIVKHLKLDAESSLQWQDYFGALQHYSLALEYACKTPYTTEEIPKILCNKSMVLLKLKRYDEALKDAMFSINDFPYWIKGYWRASNVLKELGQFERAVDILNNGLSACISYSAPKEDQIIFFIEMLTLLCQDKGNTFKRNLQIPQDEATKEKVIQRLILNKSWANISYLVTGVYPGNNVDLAGSFSDLNFSFVPVGNLLRQISVSQKKSWGIQLAIALLRNGASYEQMEFDVGQAAIHIGVQDALETGSTDFLKFLLGTYINTSSKKDMINTNGDTAIHVVIKTGKTNSTYGETILRLLVNYGCKFCHKDMSGKLPIEYLKPTDQGYTLLQTANNNPDLINIPDQRLPQTHTPQQSKNTIDAII</sequence>
<keyword evidence="2" id="KW-0802">TPR repeat</keyword>
<keyword evidence="5" id="KW-1185">Reference proteome</keyword>
<dbReference type="InterPro" id="IPR036770">
    <property type="entry name" value="Ankyrin_rpt-contain_sf"/>
</dbReference>
<dbReference type="InterPro" id="IPR002110">
    <property type="entry name" value="Ankyrin_rpt"/>
</dbReference>
<gene>
    <name evidence="4" type="ORF">MCOR_5394</name>
</gene>
<name>A0A6J8ABW8_MYTCO</name>
<evidence type="ECO:0000313" key="4">
    <source>
        <dbReference type="EMBL" id="CAC5364292.1"/>
    </source>
</evidence>
<dbReference type="Proteomes" id="UP000507470">
    <property type="component" value="Unassembled WGS sequence"/>
</dbReference>
<keyword evidence="3" id="KW-0040">ANK repeat</keyword>
<evidence type="ECO:0000256" key="3">
    <source>
        <dbReference type="PROSITE-ProRule" id="PRU00023"/>
    </source>
</evidence>
<accession>A0A6J8ABW8</accession>
<dbReference type="SUPFAM" id="SSF48403">
    <property type="entry name" value="Ankyrin repeat"/>
    <property type="match status" value="1"/>
</dbReference>
<keyword evidence="1" id="KW-0677">Repeat</keyword>
<dbReference type="AlphaFoldDB" id="A0A6J8ABW8"/>
<proteinExistence type="predicted"/>